<name>A0ABR8ZJD3_9LACO</name>
<protein>
    <submittedName>
        <fullName evidence="2">Uncharacterized protein</fullName>
    </submittedName>
</protein>
<dbReference type="RefSeq" id="WP_191911181.1">
    <property type="nucleotide sequence ID" value="NZ_JABUXR010000005.1"/>
</dbReference>
<evidence type="ECO:0000313" key="2">
    <source>
        <dbReference type="EMBL" id="MBD8085404.1"/>
    </source>
</evidence>
<organism evidence="2 3">
    <name type="scientific">Limosilactobacillus urinaemulieris</name>
    <dbReference type="NCBI Taxonomy" id="2742600"/>
    <lineage>
        <taxon>Bacteria</taxon>
        <taxon>Bacillati</taxon>
        <taxon>Bacillota</taxon>
        <taxon>Bacilli</taxon>
        <taxon>Lactobacillales</taxon>
        <taxon>Lactobacillaceae</taxon>
        <taxon>Limosilactobacillus</taxon>
    </lineage>
</organism>
<dbReference type="Proteomes" id="UP000645007">
    <property type="component" value="Unassembled WGS sequence"/>
</dbReference>
<gene>
    <name evidence="2" type="ORF">HUK45_03910</name>
</gene>
<feature type="region of interest" description="Disordered" evidence="1">
    <location>
        <begin position="1"/>
        <end position="25"/>
    </location>
</feature>
<feature type="compositionally biased region" description="Basic and acidic residues" evidence="1">
    <location>
        <begin position="1"/>
        <end position="19"/>
    </location>
</feature>
<reference evidence="2 3" key="1">
    <citation type="submission" date="2020-06" db="EMBL/GenBank/DDBJ databases">
        <title>Limosilactobacillus sp. nov.</title>
        <authorList>
            <person name="Ksiezarek M."/>
            <person name="Goncalves Ribeiro T."/>
            <person name="Rocha J."/>
            <person name="Grosso F."/>
            <person name="Peixe L."/>
        </authorList>
    </citation>
    <scope>NUCLEOTIDE SEQUENCE [LARGE SCALE GENOMIC DNA]</scope>
    <source>
        <strain evidence="3">c9Ua_26_M</strain>
    </source>
</reference>
<accession>A0ABR8ZJD3</accession>
<dbReference type="EMBL" id="JABUXR010000005">
    <property type="protein sequence ID" value="MBD8085404.1"/>
    <property type="molecule type" value="Genomic_DNA"/>
</dbReference>
<proteinExistence type="predicted"/>
<evidence type="ECO:0000256" key="1">
    <source>
        <dbReference type="SAM" id="MobiDB-lite"/>
    </source>
</evidence>
<evidence type="ECO:0000313" key="3">
    <source>
        <dbReference type="Proteomes" id="UP000645007"/>
    </source>
</evidence>
<comment type="caution">
    <text evidence="2">The sequence shown here is derived from an EMBL/GenBank/DDBJ whole genome shotgun (WGS) entry which is preliminary data.</text>
</comment>
<sequence length="116" mass="13564">MAEDGYKYDENGFREDLKNDPNVLHQPDADRTSWKLKILSYDETIDVLNGDTKVQPEFKFSDEVLDQIIKEKPELKPDEDIKNLIKDKDQQILLARYNEDQAKNYTISADSKKNNN</sequence>
<keyword evidence="3" id="KW-1185">Reference proteome</keyword>